<dbReference type="PROSITE" id="PS01124">
    <property type="entry name" value="HTH_ARAC_FAMILY_2"/>
    <property type="match status" value="1"/>
</dbReference>
<evidence type="ECO:0000259" key="4">
    <source>
        <dbReference type="PROSITE" id="PS01124"/>
    </source>
</evidence>
<dbReference type="InterPro" id="IPR029442">
    <property type="entry name" value="GyrI-like"/>
</dbReference>
<keyword evidence="2" id="KW-0238">DNA-binding</keyword>
<dbReference type="EMBL" id="CP000896">
    <property type="protein sequence ID" value="ABX81730.1"/>
    <property type="molecule type" value="Genomic_DNA"/>
</dbReference>
<dbReference type="GO" id="GO:0003700">
    <property type="term" value="F:DNA-binding transcription factor activity"/>
    <property type="evidence" value="ECO:0007669"/>
    <property type="project" value="InterPro"/>
</dbReference>
<dbReference type="KEGG" id="acl:ACL_1120"/>
<dbReference type="SUPFAM" id="SSF46689">
    <property type="entry name" value="Homeodomain-like"/>
    <property type="match status" value="1"/>
</dbReference>
<dbReference type="Pfam" id="PF12833">
    <property type="entry name" value="HTH_18"/>
    <property type="match status" value="1"/>
</dbReference>
<dbReference type="eggNOG" id="COG3708">
    <property type="taxonomic scope" value="Bacteria"/>
</dbReference>
<dbReference type="InterPro" id="IPR010499">
    <property type="entry name" value="AraC_E-bd"/>
</dbReference>
<dbReference type="GeneID" id="41339263"/>
<dbReference type="PANTHER" id="PTHR47504:SF5">
    <property type="entry name" value="RIGHT ORIGIN-BINDING PROTEIN"/>
    <property type="match status" value="1"/>
</dbReference>
<evidence type="ECO:0000313" key="6">
    <source>
        <dbReference type="Proteomes" id="UP000008558"/>
    </source>
</evidence>
<dbReference type="SMART" id="SM00342">
    <property type="entry name" value="HTH_ARAC"/>
    <property type="match status" value="1"/>
</dbReference>
<keyword evidence="3" id="KW-0804">Transcription</keyword>
<name>A9NHA0_ACHLI</name>
<dbReference type="eggNOG" id="COG2207">
    <property type="taxonomic scope" value="Bacteria"/>
</dbReference>
<evidence type="ECO:0000256" key="1">
    <source>
        <dbReference type="ARBA" id="ARBA00023015"/>
    </source>
</evidence>
<dbReference type="GO" id="GO:0043565">
    <property type="term" value="F:sequence-specific DNA binding"/>
    <property type="evidence" value="ECO:0007669"/>
    <property type="project" value="InterPro"/>
</dbReference>
<dbReference type="PANTHER" id="PTHR47504">
    <property type="entry name" value="RIGHT ORIGIN-BINDING PROTEIN"/>
    <property type="match status" value="1"/>
</dbReference>
<dbReference type="RefSeq" id="WP_012243061.1">
    <property type="nucleotide sequence ID" value="NC_010163.1"/>
</dbReference>
<proteinExistence type="predicted"/>
<dbReference type="InterPro" id="IPR018060">
    <property type="entry name" value="HTH_AraC"/>
</dbReference>
<dbReference type="HOGENOM" id="CLU_000445_81_1_14"/>
<dbReference type="STRING" id="441768.ACL_1120"/>
<dbReference type="Gene3D" id="3.20.80.10">
    <property type="entry name" value="Regulatory factor, effector binding domain"/>
    <property type="match status" value="1"/>
</dbReference>
<dbReference type="AlphaFoldDB" id="A9NHA0"/>
<dbReference type="Proteomes" id="UP000008558">
    <property type="component" value="Chromosome"/>
</dbReference>
<dbReference type="SUPFAM" id="SSF55136">
    <property type="entry name" value="Probable bacterial effector-binding domain"/>
    <property type="match status" value="1"/>
</dbReference>
<organism evidence="5 6">
    <name type="scientific">Acholeplasma laidlawii (strain PG-8A)</name>
    <dbReference type="NCBI Taxonomy" id="441768"/>
    <lineage>
        <taxon>Bacteria</taxon>
        <taxon>Bacillati</taxon>
        <taxon>Mycoplasmatota</taxon>
        <taxon>Mollicutes</taxon>
        <taxon>Acholeplasmatales</taxon>
        <taxon>Acholeplasmataceae</taxon>
        <taxon>Acholeplasma</taxon>
    </lineage>
</organism>
<dbReference type="Pfam" id="PF06445">
    <property type="entry name" value="GyrI-like"/>
    <property type="match status" value="1"/>
</dbReference>
<evidence type="ECO:0000256" key="2">
    <source>
        <dbReference type="ARBA" id="ARBA00023125"/>
    </source>
</evidence>
<evidence type="ECO:0000256" key="3">
    <source>
        <dbReference type="ARBA" id="ARBA00023163"/>
    </source>
</evidence>
<dbReference type="InterPro" id="IPR009057">
    <property type="entry name" value="Homeodomain-like_sf"/>
</dbReference>
<dbReference type="InterPro" id="IPR050959">
    <property type="entry name" value="MarA-like"/>
</dbReference>
<gene>
    <name evidence="5" type="ordered locus">ACL_1120</name>
</gene>
<protein>
    <submittedName>
        <fullName evidence="5">Transcriptional regulator, AraC family</fullName>
    </submittedName>
</protein>
<feature type="domain" description="HTH araC/xylS-type" evidence="4">
    <location>
        <begin position="11"/>
        <end position="109"/>
    </location>
</feature>
<keyword evidence="6" id="KW-1185">Reference proteome</keyword>
<sequence length="282" mass="32550">MIEVDWIKQLNASIEYIEKNLDGSISSQQLSEIMMCSFENFQKVFSYISGKTLGVYIRERRLSKAGIELLESNEKIIDFAIKYGYSSQDAFTRAFKTFHGCLPSEVRKNIVQLNLTPKLSFQIKIIGEEQMNYRIEELSGFKVYGKEFDILTENAFEEVPKMWKTVKKDGTMETLMGMITNLKPCGILGIAANGQWGKSREMKYIVGVTKEDDPQVDNFKAIDFPKSTWVVFNVEKKVHVKKTYQDFYSIWLPNSEYKLADLPVIEAYGADNTQEIWFAIHK</sequence>
<dbReference type="InterPro" id="IPR011256">
    <property type="entry name" value="Reg_factor_effector_dom_sf"/>
</dbReference>
<reference evidence="5 6" key="1">
    <citation type="journal article" date="2011" name="J. Bacteriol.">
        <title>Complete genome and proteome of Acholeplasma laidlawii.</title>
        <authorList>
            <person name="Lazarev V.N."/>
            <person name="Levitskii S.A."/>
            <person name="Basovskii Y.I."/>
            <person name="Chukin M.M."/>
            <person name="Akopian T.A."/>
            <person name="Vereshchagin V.V."/>
            <person name="Kostrjukova E.S."/>
            <person name="Kovaleva G.Y."/>
            <person name="Kazanov M.D."/>
            <person name="Malko D.B."/>
            <person name="Vitreschak A.G."/>
            <person name="Sernova N.V."/>
            <person name="Gelfand M.S."/>
            <person name="Demina I.A."/>
            <person name="Serebryakova M.V."/>
            <person name="Galyamina M.A."/>
            <person name="Vtyurin N.N."/>
            <person name="Rogov S.I."/>
            <person name="Alexeev D.G."/>
            <person name="Ladygina V.G."/>
            <person name="Govorun V.M."/>
        </authorList>
    </citation>
    <scope>NUCLEOTIDE SEQUENCE [LARGE SCALE GENOMIC DNA]</scope>
    <source>
        <strain evidence="5 6">PG-8A</strain>
    </source>
</reference>
<accession>A9NHA0</accession>
<dbReference type="SMART" id="SM00871">
    <property type="entry name" value="AraC_E_bind"/>
    <property type="match status" value="1"/>
</dbReference>
<evidence type="ECO:0000313" key="5">
    <source>
        <dbReference type="EMBL" id="ABX81730.1"/>
    </source>
</evidence>
<keyword evidence="1" id="KW-0805">Transcription regulation</keyword>
<dbReference type="Gene3D" id="1.10.10.60">
    <property type="entry name" value="Homeodomain-like"/>
    <property type="match status" value="2"/>
</dbReference>